<reference evidence="4 5" key="1">
    <citation type="submission" date="2024-03" db="EMBL/GenBank/DDBJ databases">
        <authorList>
            <person name="Gkanogiannis A."/>
            <person name="Becerra Lopez-Lavalle L."/>
        </authorList>
    </citation>
    <scope>NUCLEOTIDE SEQUENCE [LARGE SCALE GENOMIC DNA]</scope>
</reference>
<evidence type="ECO:0000313" key="4">
    <source>
        <dbReference type="EMBL" id="CAK9322664.1"/>
    </source>
</evidence>
<dbReference type="InterPro" id="IPR001568">
    <property type="entry name" value="RNase_T2-like"/>
</dbReference>
<protein>
    <submittedName>
        <fullName evidence="4">Uncharacterized protein</fullName>
    </submittedName>
</protein>
<organism evidence="4 5">
    <name type="scientific">Citrullus colocynthis</name>
    <name type="common">colocynth</name>
    <dbReference type="NCBI Taxonomy" id="252529"/>
    <lineage>
        <taxon>Eukaryota</taxon>
        <taxon>Viridiplantae</taxon>
        <taxon>Streptophyta</taxon>
        <taxon>Embryophyta</taxon>
        <taxon>Tracheophyta</taxon>
        <taxon>Spermatophyta</taxon>
        <taxon>Magnoliopsida</taxon>
        <taxon>eudicotyledons</taxon>
        <taxon>Gunneridae</taxon>
        <taxon>Pentapetalae</taxon>
        <taxon>rosids</taxon>
        <taxon>fabids</taxon>
        <taxon>Cucurbitales</taxon>
        <taxon>Cucurbitaceae</taxon>
        <taxon>Benincaseae</taxon>
        <taxon>Citrullus</taxon>
    </lineage>
</organism>
<dbReference type="PROSITE" id="PS00531">
    <property type="entry name" value="RNASE_T2_2"/>
    <property type="match status" value="1"/>
</dbReference>
<evidence type="ECO:0000256" key="1">
    <source>
        <dbReference type="ARBA" id="ARBA00007469"/>
    </source>
</evidence>
<dbReference type="PANTHER" id="PTHR11240:SF61">
    <property type="entry name" value="EXTRACELLULAR RIBONUCLEASE LE-LIKE ISOFORM X1"/>
    <property type="match status" value="1"/>
</dbReference>
<dbReference type="InterPro" id="IPR036430">
    <property type="entry name" value="RNase_T2-like_sf"/>
</dbReference>
<dbReference type="PANTHER" id="PTHR11240">
    <property type="entry name" value="RIBONUCLEASE T2"/>
    <property type="match status" value="1"/>
</dbReference>
<feature type="signal peptide" evidence="3">
    <location>
        <begin position="1"/>
        <end position="22"/>
    </location>
</feature>
<dbReference type="SUPFAM" id="SSF55895">
    <property type="entry name" value="Ribonuclease Rh-like"/>
    <property type="match status" value="1"/>
</dbReference>
<dbReference type="EMBL" id="OZ021739">
    <property type="protein sequence ID" value="CAK9322664.1"/>
    <property type="molecule type" value="Genomic_DNA"/>
</dbReference>
<dbReference type="CDD" id="cd00374">
    <property type="entry name" value="RNase_T2"/>
    <property type="match status" value="1"/>
</dbReference>
<comment type="similarity">
    <text evidence="1 2">Belongs to the RNase T2 family.</text>
</comment>
<accession>A0ABP0YQ65</accession>
<dbReference type="Pfam" id="PF00445">
    <property type="entry name" value="Ribonuclease_T2"/>
    <property type="match status" value="1"/>
</dbReference>
<gene>
    <name evidence="4" type="ORF">CITCOLO1_LOCUS14820</name>
</gene>
<dbReference type="InterPro" id="IPR033130">
    <property type="entry name" value="RNase_T2_His_AS_2"/>
</dbReference>
<keyword evidence="3" id="KW-0732">Signal</keyword>
<evidence type="ECO:0000256" key="2">
    <source>
        <dbReference type="RuleBase" id="RU004328"/>
    </source>
</evidence>
<dbReference type="Proteomes" id="UP001642487">
    <property type="component" value="Chromosome 5"/>
</dbReference>
<keyword evidence="5" id="KW-1185">Reference proteome</keyword>
<proteinExistence type="inferred from homology"/>
<evidence type="ECO:0000256" key="3">
    <source>
        <dbReference type="SAM" id="SignalP"/>
    </source>
</evidence>
<sequence length="179" mass="20226">MGKKEIVSFLSILLLLVASSKGLNEFDYYQVIFQWQPGVCSSSTLKSPFVKPPQNKYTIHGVWPSLTSGNATKCSGTPPYDGTKINAIRSRLDQDWPSVVYGTNPTLWSHEWKTHGTCSNYYLNQYNYFNFGLSVFGKYNMISILRKYGTNPNGNEYSIDYIENAIYNATVKMASPSLQ</sequence>
<feature type="chain" id="PRO_5045823999" evidence="3">
    <location>
        <begin position="23"/>
        <end position="179"/>
    </location>
</feature>
<name>A0ABP0YQ65_9ROSI</name>
<dbReference type="Gene3D" id="3.90.730.10">
    <property type="entry name" value="Ribonuclease T2-like"/>
    <property type="match status" value="1"/>
</dbReference>
<evidence type="ECO:0000313" key="5">
    <source>
        <dbReference type="Proteomes" id="UP001642487"/>
    </source>
</evidence>